<sequence>MHRARKMTKGWAASALLLVLVAATSLEGVAAVEEPELLVSCPLAPASCLTFGFTFPGAGSLLAVEGLDMKNGYVLWAETINNGTDGIATKLGNYKVKLVAFDDQAMANNTEYYYGQLLNVTDFLLGPYGTSLTDVANKVAHANDRLIMFANAQAEEIYNHGYPLIFGVGTSAYHYVDPAVYYLRMRGARTAALLYSKAAFTSSVAQGALNSLVASGAVLEASSVLSFAEGTLNATTAQQYMRVIKNQDPDMFFACLLLRDAATLVNATKAIGYRPRAFFMTSAPSEPSFVEAMKKDAWYLLGPSQWQPSLGYSDQVFGSAANYAKRFRLRFNEEVSFTAAQSSAAGYVLQLGLGAADDPKNQSQVGAALHDLDTIQTFYGPVNFDTAGSNIAKPMVITQIMPPAKGAVGKVTVVAPEPYNAKRLIYPIPYVYSSASALRPFSLYALLSSFFLSSPSS</sequence>
<dbReference type="SUPFAM" id="SSF53822">
    <property type="entry name" value="Periplasmic binding protein-like I"/>
    <property type="match status" value="1"/>
</dbReference>
<accession>L8HAP5</accession>
<dbReference type="VEuPathDB" id="AmoebaDB:ACA1_252770"/>
<keyword evidence="5" id="KW-1185">Reference proteome</keyword>
<dbReference type="Gene3D" id="3.40.50.2300">
    <property type="match status" value="2"/>
</dbReference>
<dbReference type="EMBL" id="KB007885">
    <property type="protein sequence ID" value="ELR22322.1"/>
    <property type="molecule type" value="Genomic_DNA"/>
</dbReference>
<organism evidence="4 5">
    <name type="scientific">Acanthamoeba castellanii (strain ATCC 30010 / Neff)</name>
    <dbReference type="NCBI Taxonomy" id="1257118"/>
    <lineage>
        <taxon>Eukaryota</taxon>
        <taxon>Amoebozoa</taxon>
        <taxon>Discosea</taxon>
        <taxon>Longamoebia</taxon>
        <taxon>Centramoebida</taxon>
        <taxon>Acanthamoebidae</taxon>
        <taxon>Acanthamoeba</taxon>
    </lineage>
</organism>
<dbReference type="InterPro" id="IPR028082">
    <property type="entry name" value="Peripla_BP_I"/>
</dbReference>
<dbReference type="AlphaFoldDB" id="L8HAP5"/>
<evidence type="ECO:0000256" key="1">
    <source>
        <dbReference type="ARBA" id="ARBA00022729"/>
    </source>
</evidence>
<evidence type="ECO:0000259" key="3">
    <source>
        <dbReference type="Pfam" id="PF13458"/>
    </source>
</evidence>
<dbReference type="InterPro" id="IPR028081">
    <property type="entry name" value="Leu-bd"/>
</dbReference>
<feature type="domain" description="Leucine-binding protein" evidence="3">
    <location>
        <begin position="63"/>
        <end position="400"/>
    </location>
</feature>
<gene>
    <name evidence="4" type="ORF">ACA1_252770</name>
</gene>
<feature type="signal peptide" evidence="2">
    <location>
        <begin position="1"/>
        <end position="31"/>
    </location>
</feature>
<feature type="chain" id="PRO_5003990268" evidence="2">
    <location>
        <begin position="32"/>
        <end position="457"/>
    </location>
</feature>
<dbReference type="InterPro" id="IPR051010">
    <property type="entry name" value="BCAA_transport"/>
</dbReference>
<dbReference type="OrthoDB" id="545124at2759"/>
<dbReference type="CDD" id="cd06338">
    <property type="entry name" value="PBP1_ABC_ligand_binding-like"/>
    <property type="match status" value="1"/>
</dbReference>
<evidence type="ECO:0000313" key="5">
    <source>
        <dbReference type="Proteomes" id="UP000011083"/>
    </source>
</evidence>
<dbReference type="Proteomes" id="UP000011083">
    <property type="component" value="Unassembled WGS sequence"/>
</dbReference>
<reference evidence="4 5" key="1">
    <citation type="journal article" date="2013" name="Genome Biol.">
        <title>Genome of Acanthamoeba castellanii highlights extensive lateral gene transfer and early evolution of tyrosine kinase signaling.</title>
        <authorList>
            <person name="Clarke M."/>
            <person name="Lohan A.J."/>
            <person name="Liu B."/>
            <person name="Lagkouvardos I."/>
            <person name="Roy S."/>
            <person name="Zafar N."/>
            <person name="Bertelli C."/>
            <person name="Schilde C."/>
            <person name="Kianianmomeni A."/>
            <person name="Burglin T.R."/>
            <person name="Frech C."/>
            <person name="Turcotte B."/>
            <person name="Kopec K.O."/>
            <person name="Synnott J.M."/>
            <person name="Choo C."/>
            <person name="Paponov I."/>
            <person name="Finkler A."/>
            <person name="Soon Heng Tan C."/>
            <person name="Hutchins A.P."/>
            <person name="Weinmeier T."/>
            <person name="Rattei T."/>
            <person name="Chu J.S."/>
            <person name="Gimenez G."/>
            <person name="Irimia M."/>
            <person name="Rigden D.J."/>
            <person name="Fitzpatrick D.A."/>
            <person name="Lorenzo-Morales J."/>
            <person name="Bateman A."/>
            <person name="Chiu C.H."/>
            <person name="Tang P."/>
            <person name="Hegemann P."/>
            <person name="Fromm H."/>
            <person name="Raoult D."/>
            <person name="Greub G."/>
            <person name="Miranda-Saavedra D."/>
            <person name="Chen N."/>
            <person name="Nash P."/>
            <person name="Ginger M.L."/>
            <person name="Horn M."/>
            <person name="Schaap P."/>
            <person name="Caler L."/>
            <person name="Loftus B."/>
        </authorList>
    </citation>
    <scope>NUCLEOTIDE SEQUENCE [LARGE SCALE GENOMIC DNA]</scope>
    <source>
        <strain evidence="4 5">Neff</strain>
    </source>
</reference>
<name>L8HAP5_ACACF</name>
<evidence type="ECO:0000313" key="4">
    <source>
        <dbReference type="EMBL" id="ELR22322.1"/>
    </source>
</evidence>
<dbReference type="PANTHER" id="PTHR30483">
    <property type="entry name" value="LEUCINE-SPECIFIC-BINDING PROTEIN"/>
    <property type="match status" value="1"/>
</dbReference>
<keyword evidence="1 2" id="KW-0732">Signal</keyword>
<evidence type="ECO:0000256" key="2">
    <source>
        <dbReference type="SAM" id="SignalP"/>
    </source>
</evidence>
<dbReference type="PANTHER" id="PTHR30483:SF37">
    <property type="entry name" value="ABC TRANSPORTER SUBSTRATE-BINDING PROTEIN"/>
    <property type="match status" value="1"/>
</dbReference>
<dbReference type="GeneID" id="14923254"/>
<proteinExistence type="predicted"/>
<dbReference type="KEGG" id="acan:ACA1_252770"/>
<dbReference type="Pfam" id="PF13458">
    <property type="entry name" value="Peripla_BP_6"/>
    <property type="match status" value="1"/>
</dbReference>
<dbReference type="RefSeq" id="XP_004367578.1">
    <property type="nucleotide sequence ID" value="XM_004367521.1"/>
</dbReference>
<protein>
    <submittedName>
        <fullName evidence="4">Leu/ile/valbinding protein</fullName>
    </submittedName>
</protein>